<keyword evidence="6" id="KW-0325">Glycoprotein</keyword>
<dbReference type="PANTHER" id="PTHR24061">
    <property type="entry name" value="CALCIUM-SENSING RECEPTOR-RELATED"/>
    <property type="match status" value="1"/>
</dbReference>
<reference evidence="9" key="1">
    <citation type="journal article" date="2022" name="bioRxiv">
        <title>Sequencing and chromosome-scale assembly of the giantPleurodeles waltlgenome.</title>
        <authorList>
            <person name="Brown T."/>
            <person name="Elewa A."/>
            <person name="Iarovenko S."/>
            <person name="Subramanian E."/>
            <person name="Araus A.J."/>
            <person name="Petzold A."/>
            <person name="Susuki M."/>
            <person name="Suzuki K.-i.T."/>
            <person name="Hayashi T."/>
            <person name="Toyoda A."/>
            <person name="Oliveira C."/>
            <person name="Osipova E."/>
            <person name="Leigh N.D."/>
            <person name="Simon A."/>
            <person name="Yun M.H."/>
        </authorList>
    </citation>
    <scope>NUCLEOTIDE SEQUENCE</scope>
    <source>
        <strain evidence="9">20211129_DDA</strain>
        <tissue evidence="9">Liver</tissue>
    </source>
</reference>
<dbReference type="PANTHER" id="PTHR24061:SF0">
    <property type="entry name" value="C-FAMILY ODORANT RECEPTOR OLFCT1"/>
    <property type="match status" value="1"/>
</dbReference>
<dbReference type="SUPFAM" id="SSF53822">
    <property type="entry name" value="Periplasmic binding protein-like I"/>
    <property type="match status" value="1"/>
</dbReference>
<keyword evidence="10" id="KW-1185">Reference proteome</keyword>
<dbReference type="Proteomes" id="UP001066276">
    <property type="component" value="Chromosome 12"/>
</dbReference>
<evidence type="ECO:0000256" key="1">
    <source>
        <dbReference type="ARBA" id="ARBA00004141"/>
    </source>
</evidence>
<dbReference type="Pfam" id="PF01094">
    <property type="entry name" value="ANF_receptor"/>
    <property type="match status" value="1"/>
</dbReference>
<dbReference type="PRINTS" id="PR00248">
    <property type="entry name" value="GPCRMGR"/>
</dbReference>
<evidence type="ECO:0000256" key="5">
    <source>
        <dbReference type="ARBA" id="ARBA00023170"/>
    </source>
</evidence>
<evidence type="ECO:0000256" key="6">
    <source>
        <dbReference type="ARBA" id="ARBA00023180"/>
    </source>
</evidence>
<name>A0AAV7KNV2_PLEWA</name>
<dbReference type="AlphaFoldDB" id="A0AAV7KNV2"/>
<dbReference type="Gene3D" id="3.40.50.2300">
    <property type="match status" value="1"/>
</dbReference>
<dbReference type="InterPro" id="IPR000068">
    <property type="entry name" value="GPCR_3_Ca_sens_rcpt-rel"/>
</dbReference>
<keyword evidence="5" id="KW-0675">Receptor</keyword>
<feature type="domain" description="Receptor ligand binding region" evidence="8">
    <location>
        <begin position="46"/>
        <end position="136"/>
    </location>
</feature>
<feature type="region of interest" description="Disordered" evidence="7">
    <location>
        <begin position="180"/>
        <end position="215"/>
    </location>
</feature>
<evidence type="ECO:0000256" key="2">
    <source>
        <dbReference type="ARBA" id="ARBA00022692"/>
    </source>
</evidence>
<evidence type="ECO:0000256" key="3">
    <source>
        <dbReference type="ARBA" id="ARBA00022989"/>
    </source>
</evidence>
<comment type="caution">
    <text evidence="9">The sequence shown here is derived from an EMBL/GenBank/DDBJ whole genome shotgun (WGS) entry which is preliminary data.</text>
</comment>
<dbReference type="InterPro" id="IPR000337">
    <property type="entry name" value="GPCR_3"/>
</dbReference>
<accession>A0AAV7KNV2</accession>
<sequence>MPARCKVTGTCLLPGCSPAIAQMFYNLPRSLRANLVTDCRGLQSYQWLQAMVFAVEEINRSPTLLPNVTLGFRIHDSCMMMKPVLEGTFWMLSERKLPIPNYRCLDKKPLAGIVGDTVSPHSVQMARVLGLYRYPQDVSVSAPPPRSWKVPRGPRGGSLEALPHCEAPLGALTRSAAAGSGFRRSHGGAGLSLVDGAEPRGRRPGPPDGPLPDGSSRYGTVVLRVWGFASGPTAVVLHRRTWRLEERALIGVRLDQERSAGPPQTGALEWGRLKGWAPAEGRGPEDWTPGYFIPLIELLTSVAPQIFGRAPGLDCCKGWLLGIGPERGPGEWGAY</sequence>
<protein>
    <recommendedName>
        <fullName evidence="8">Receptor ligand binding region domain-containing protein</fullName>
    </recommendedName>
</protein>
<keyword evidence="4" id="KW-0472">Membrane</keyword>
<dbReference type="GO" id="GO:0004930">
    <property type="term" value="F:G protein-coupled receptor activity"/>
    <property type="evidence" value="ECO:0007669"/>
    <property type="project" value="InterPro"/>
</dbReference>
<evidence type="ECO:0000313" key="10">
    <source>
        <dbReference type="Proteomes" id="UP001066276"/>
    </source>
</evidence>
<dbReference type="InterPro" id="IPR001828">
    <property type="entry name" value="ANF_lig-bd_rcpt"/>
</dbReference>
<keyword evidence="3" id="KW-1133">Transmembrane helix</keyword>
<dbReference type="EMBL" id="JANPWB010000016">
    <property type="protein sequence ID" value="KAJ1080423.1"/>
    <property type="molecule type" value="Genomic_DNA"/>
</dbReference>
<comment type="subcellular location">
    <subcellularLocation>
        <location evidence="1">Membrane</location>
        <topology evidence="1">Multi-pass membrane protein</topology>
    </subcellularLocation>
</comment>
<evidence type="ECO:0000313" key="9">
    <source>
        <dbReference type="EMBL" id="KAJ1080423.1"/>
    </source>
</evidence>
<keyword evidence="2" id="KW-0812">Transmembrane</keyword>
<dbReference type="InterPro" id="IPR028082">
    <property type="entry name" value="Peripla_BP_I"/>
</dbReference>
<evidence type="ECO:0000256" key="4">
    <source>
        <dbReference type="ARBA" id="ARBA00023136"/>
    </source>
</evidence>
<gene>
    <name evidence="9" type="ORF">NDU88_000630</name>
</gene>
<evidence type="ECO:0000256" key="7">
    <source>
        <dbReference type="SAM" id="MobiDB-lite"/>
    </source>
</evidence>
<organism evidence="9 10">
    <name type="scientific">Pleurodeles waltl</name>
    <name type="common">Iberian ribbed newt</name>
    <dbReference type="NCBI Taxonomy" id="8319"/>
    <lineage>
        <taxon>Eukaryota</taxon>
        <taxon>Metazoa</taxon>
        <taxon>Chordata</taxon>
        <taxon>Craniata</taxon>
        <taxon>Vertebrata</taxon>
        <taxon>Euteleostomi</taxon>
        <taxon>Amphibia</taxon>
        <taxon>Batrachia</taxon>
        <taxon>Caudata</taxon>
        <taxon>Salamandroidea</taxon>
        <taxon>Salamandridae</taxon>
        <taxon>Pleurodelinae</taxon>
        <taxon>Pleurodeles</taxon>
    </lineage>
</organism>
<proteinExistence type="predicted"/>
<dbReference type="GO" id="GO:0005886">
    <property type="term" value="C:plasma membrane"/>
    <property type="evidence" value="ECO:0007669"/>
    <property type="project" value="TreeGrafter"/>
</dbReference>
<evidence type="ECO:0000259" key="8">
    <source>
        <dbReference type="Pfam" id="PF01094"/>
    </source>
</evidence>